<dbReference type="AlphaFoldDB" id="A0A2T3G144"/>
<evidence type="ECO:0000313" key="1">
    <source>
        <dbReference type="EMBL" id="PST41275.1"/>
    </source>
</evidence>
<dbReference type="EMBL" id="PYLP01000003">
    <property type="protein sequence ID" value="PST41275.1"/>
    <property type="molecule type" value="Genomic_DNA"/>
</dbReference>
<reference evidence="2" key="1">
    <citation type="submission" date="2018-03" db="EMBL/GenBank/DDBJ databases">
        <title>Lachnoclostridium SNUG30370 gen.nov., sp.nov., isolated from human faeces.</title>
        <authorList>
            <person name="Seo B."/>
            <person name="Jeon K."/>
            <person name="Ko G."/>
        </authorList>
    </citation>
    <scope>NUCLEOTIDE SEQUENCE [LARGE SCALE GENOMIC DNA]</scope>
    <source>
        <strain evidence="2">SNUG30370</strain>
    </source>
</reference>
<sequence>MEDKENDNEFNIIDVGRLIVSSLERYTELIETIRQNTEKMMISLQPFLKALSEKVVNINFKGLTDALLKFSEALNNPNSFFSYESYKNDLENYYWVWPYKMDAVQLKEILTNNKDETSFDKIMIKYFTKEKTNQMITDISNNLPKKHKVIFKQAINSFNNKDFAIANMVFYSIIEDLLAGYTQNKGNNTRNTILNPVVDYYCRYQINEVPFIFELCLLSNCINYIYKQYDFNSNEQPSNHKKVSRHLSQHGKKYSNQKIDCLLLLNCIYKIIYFEDILKPFKGLLVRNKDKSKRDEKFMINKDKMNLLDKRVHKFLDITKKDEKQ</sequence>
<evidence type="ECO:0000313" key="2">
    <source>
        <dbReference type="Proteomes" id="UP000241201"/>
    </source>
</evidence>
<organism evidence="1 2">
    <name type="scientific">Faecalibacillus faecis</name>
    <dbReference type="NCBI Taxonomy" id="1982628"/>
    <lineage>
        <taxon>Bacteria</taxon>
        <taxon>Bacillati</taxon>
        <taxon>Bacillota</taxon>
        <taxon>Erysipelotrichia</taxon>
        <taxon>Erysipelotrichales</taxon>
        <taxon>Coprobacillaceae</taxon>
        <taxon>Faecalibacillus</taxon>
    </lineage>
</organism>
<gene>
    <name evidence="1" type="ORF">C7U55_03800</name>
</gene>
<dbReference type="RefSeq" id="WP_106987419.1">
    <property type="nucleotide sequence ID" value="NZ_JADPLM010000004.1"/>
</dbReference>
<protein>
    <submittedName>
        <fullName evidence="1">Uncharacterized protein</fullName>
    </submittedName>
</protein>
<dbReference type="Proteomes" id="UP000241201">
    <property type="component" value="Unassembled WGS sequence"/>
</dbReference>
<comment type="caution">
    <text evidence="1">The sequence shown here is derived from an EMBL/GenBank/DDBJ whole genome shotgun (WGS) entry which is preliminary data.</text>
</comment>
<proteinExistence type="predicted"/>
<accession>A0A2T3G144</accession>
<dbReference type="GeneID" id="77470225"/>
<name>A0A2T3G144_9FIRM</name>
<keyword evidence="2" id="KW-1185">Reference proteome</keyword>